<feature type="domain" description="DDE Tnp4" evidence="3">
    <location>
        <begin position="19"/>
        <end position="82"/>
    </location>
</feature>
<name>A0A162U6Y1_PHYB8</name>
<evidence type="ECO:0000259" key="3">
    <source>
        <dbReference type="Pfam" id="PF13359"/>
    </source>
</evidence>
<organism evidence="4 5">
    <name type="scientific">Phycomyces blakesleeanus (strain ATCC 8743b / DSM 1359 / FGSC 10004 / NBRC 33097 / NRRL 1555)</name>
    <dbReference type="NCBI Taxonomy" id="763407"/>
    <lineage>
        <taxon>Eukaryota</taxon>
        <taxon>Fungi</taxon>
        <taxon>Fungi incertae sedis</taxon>
        <taxon>Mucoromycota</taxon>
        <taxon>Mucoromycotina</taxon>
        <taxon>Mucoromycetes</taxon>
        <taxon>Mucorales</taxon>
        <taxon>Phycomycetaceae</taxon>
        <taxon>Phycomyces</taxon>
    </lineage>
</organism>
<dbReference type="GO" id="GO:0046872">
    <property type="term" value="F:metal ion binding"/>
    <property type="evidence" value="ECO:0007669"/>
    <property type="project" value="UniProtKB-KW"/>
</dbReference>
<dbReference type="InterPro" id="IPR027806">
    <property type="entry name" value="HARBI1_dom"/>
</dbReference>
<accession>A0A162U6Y1</accession>
<evidence type="ECO:0000256" key="2">
    <source>
        <dbReference type="ARBA" id="ARBA00022723"/>
    </source>
</evidence>
<keyword evidence="5" id="KW-1185">Reference proteome</keyword>
<dbReference type="InParanoid" id="A0A162U6Y1"/>
<dbReference type="VEuPathDB" id="FungiDB:PHYBLDRAFT_158836"/>
<dbReference type="RefSeq" id="XP_018291992.1">
    <property type="nucleotide sequence ID" value="XM_018433865.1"/>
</dbReference>
<comment type="cofactor">
    <cofactor evidence="1">
        <name>a divalent metal cation</name>
        <dbReference type="ChEBI" id="CHEBI:60240"/>
    </cofactor>
</comment>
<reference evidence="5" key="1">
    <citation type="submission" date="2015-06" db="EMBL/GenBank/DDBJ databases">
        <title>Expansion of signal transduction pathways in fungi by whole-genome duplication.</title>
        <authorList>
            <consortium name="DOE Joint Genome Institute"/>
            <person name="Corrochano L.M."/>
            <person name="Kuo A."/>
            <person name="Marcet-Houben M."/>
            <person name="Polaino S."/>
            <person name="Salamov A."/>
            <person name="Villalobos J.M."/>
            <person name="Alvarez M.I."/>
            <person name="Avalos J."/>
            <person name="Benito E.P."/>
            <person name="Benoit I."/>
            <person name="Burger G."/>
            <person name="Camino L.P."/>
            <person name="Canovas D."/>
            <person name="Cerda-Olmedo E."/>
            <person name="Cheng J.-F."/>
            <person name="Dominguez A."/>
            <person name="Elias M."/>
            <person name="Eslava A.P."/>
            <person name="Glaser F."/>
            <person name="Grimwood J."/>
            <person name="Gutierrez G."/>
            <person name="Heitman J."/>
            <person name="Henrissat B."/>
            <person name="Iturriaga E.A."/>
            <person name="Lang B.F."/>
            <person name="Lavin J.L."/>
            <person name="Lee S."/>
            <person name="Li W."/>
            <person name="Lindquist E."/>
            <person name="Lopez-Garcia S."/>
            <person name="Luque E.M."/>
            <person name="Marcos A.T."/>
            <person name="Martin J."/>
            <person name="McCluskey K."/>
            <person name="Medina H.R."/>
            <person name="Miralles-Duran A."/>
            <person name="Miyazaki A."/>
            <person name="Munoz-Torres E."/>
            <person name="Oguiza J.A."/>
            <person name="Ohm R."/>
            <person name="Olmedo M."/>
            <person name="Orejas M."/>
            <person name="Ortiz-Castellanos L."/>
            <person name="Pisabarro A.G."/>
            <person name="Rodriguez-Romero J."/>
            <person name="Ruiz-Herrera J."/>
            <person name="Ruiz-Vazquez R."/>
            <person name="Sanz C."/>
            <person name="Schackwitz W."/>
            <person name="Schmutz J."/>
            <person name="Shahriari M."/>
            <person name="Shelest E."/>
            <person name="Silva-Franco F."/>
            <person name="Soanes D."/>
            <person name="Syed K."/>
            <person name="Tagua V.G."/>
            <person name="Talbot N.J."/>
            <person name="Thon M."/>
            <person name="De vries R.P."/>
            <person name="Wiebenga A."/>
            <person name="Yadav J.S."/>
            <person name="Braun E.L."/>
            <person name="Baker S."/>
            <person name="Garre V."/>
            <person name="Horwitz B."/>
            <person name="Torres-Martinez S."/>
            <person name="Idnurm A."/>
            <person name="Herrera-Estrella A."/>
            <person name="Gabaldon T."/>
            <person name="Grigoriev I.V."/>
        </authorList>
    </citation>
    <scope>NUCLEOTIDE SEQUENCE [LARGE SCALE GENOMIC DNA]</scope>
    <source>
        <strain evidence="5">NRRL 1555(-)</strain>
    </source>
</reference>
<evidence type="ECO:0000313" key="4">
    <source>
        <dbReference type="EMBL" id="OAD73952.1"/>
    </source>
</evidence>
<protein>
    <recommendedName>
        <fullName evidence="3">DDE Tnp4 domain-containing protein</fullName>
    </recommendedName>
</protein>
<evidence type="ECO:0000256" key="1">
    <source>
        <dbReference type="ARBA" id="ARBA00001968"/>
    </source>
</evidence>
<feature type="non-terminal residue" evidence="4">
    <location>
        <position position="1"/>
    </location>
</feature>
<sequence length="210" mass="23943">FASAIYNKDAALPNIVGFIDGTMQAISRPSQGNEVQKAFYNGWKHMHALKYQSIVTSDGITSSLLGPYVVSRHNQYIYTMFKTEARVEKYLDIVPDVELPFALYGNPAYMVSKCLYSLFEGVSLSDIWEFGEVQKYFMYSKYKYAMKIGETSPATVYMPSTVFKNMIHCTGRNRLPTSSYFGLEPPTLEEYISGLRRDKLDGEDEDDILF</sequence>
<dbReference type="Pfam" id="PF13359">
    <property type="entry name" value="DDE_Tnp_4"/>
    <property type="match status" value="1"/>
</dbReference>
<evidence type="ECO:0000313" key="5">
    <source>
        <dbReference type="Proteomes" id="UP000077315"/>
    </source>
</evidence>
<keyword evidence="2" id="KW-0479">Metal-binding</keyword>
<proteinExistence type="predicted"/>
<gene>
    <name evidence="4" type="ORF">PHYBLDRAFT_158836</name>
</gene>
<dbReference type="EMBL" id="KV440980">
    <property type="protein sequence ID" value="OAD73952.1"/>
    <property type="molecule type" value="Genomic_DNA"/>
</dbReference>
<dbReference type="AlphaFoldDB" id="A0A162U6Y1"/>
<dbReference type="OrthoDB" id="5945905at2759"/>
<dbReference type="GeneID" id="28994771"/>
<dbReference type="Proteomes" id="UP000077315">
    <property type="component" value="Unassembled WGS sequence"/>
</dbReference>